<dbReference type="PANTHER" id="PTHR46395:SF1">
    <property type="entry name" value="ADP-RIBOSYLATION FACTOR GTPASE-ACTIVATING PROTEIN 1"/>
    <property type="match status" value="1"/>
</dbReference>
<evidence type="ECO:0000256" key="2">
    <source>
        <dbReference type="ARBA" id="ARBA00022723"/>
    </source>
</evidence>
<keyword evidence="4" id="KW-0862">Zinc</keyword>
<dbReference type="GO" id="GO:0008270">
    <property type="term" value="F:zinc ion binding"/>
    <property type="evidence" value="ECO:0007669"/>
    <property type="project" value="UniProtKB-KW"/>
</dbReference>
<name>A0A2I0T5M7_LIMLA</name>
<dbReference type="GO" id="GO:0000139">
    <property type="term" value="C:Golgi membrane"/>
    <property type="evidence" value="ECO:0007669"/>
    <property type="project" value="TreeGrafter"/>
</dbReference>
<evidence type="ECO:0000256" key="1">
    <source>
        <dbReference type="ARBA" id="ARBA00022468"/>
    </source>
</evidence>
<reference evidence="6" key="2">
    <citation type="submission" date="2017-12" db="EMBL/GenBank/DDBJ databases">
        <title>Genome sequence of the Bar-tailed Godwit (Limosa lapponica baueri).</title>
        <authorList>
            <person name="Lima N.C.B."/>
            <person name="Parody-Merino A.M."/>
            <person name="Battley P.F."/>
            <person name="Fidler A.E."/>
            <person name="Prosdocimi F."/>
        </authorList>
    </citation>
    <scope>NUCLEOTIDE SEQUENCE [LARGE SCALE GENOMIC DNA]</scope>
</reference>
<evidence type="ECO:0000256" key="4">
    <source>
        <dbReference type="ARBA" id="ARBA00022833"/>
    </source>
</evidence>
<sequence length="73" mass="8046">MASPRTRKVLKEVRAQDENNVATVAEGKEWSIETSPARNWTPPQPKTSLSSTHRCVFLLPNVDIESAGSNPDV</sequence>
<evidence type="ECO:0000256" key="3">
    <source>
        <dbReference type="ARBA" id="ARBA00022771"/>
    </source>
</evidence>
<keyword evidence="1" id="KW-0343">GTPase activation</keyword>
<dbReference type="GO" id="GO:0032012">
    <property type="term" value="P:regulation of ARF protein signal transduction"/>
    <property type="evidence" value="ECO:0007669"/>
    <property type="project" value="TreeGrafter"/>
</dbReference>
<gene>
    <name evidence="5" type="ORF">llap_20593</name>
</gene>
<dbReference type="EMBL" id="KZ518118">
    <property type="protein sequence ID" value="PKU29103.1"/>
    <property type="molecule type" value="Genomic_DNA"/>
</dbReference>
<dbReference type="Proteomes" id="UP000233556">
    <property type="component" value="Unassembled WGS sequence"/>
</dbReference>
<dbReference type="OrthoDB" id="983479at2759"/>
<evidence type="ECO:0000313" key="6">
    <source>
        <dbReference type="Proteomes" id="UP000233556"/>
    </source>
</evidence>
<protein>
    <submittedName>
        <fullName evidence="5">Uncharacterized protein</fullName>
    </submittedName>
</protein>
<dbReference type="GO" id="GO:0005096">
    <property type="term" value="F:GTPase activator activity"/>
    <property type="evidence" value="ECO:0007669"/>
    <property type="project" value="UniProtKB-KW"/>
</dbReference>
<proteinExistence type="predicted"/>
<accession>A0A2I0T5M7</accession>
<keyword evidence="2" id="KW-0479">Metal-binding</keyword>
<dbReference type="AlphaFoldDB" id="A0A2I0T5M7"/>
<dbReference type="PANTHER" id="PTHR46395">
    <property type="entry name" value="ADP-RIBOSYLATION FACTOR GTPASE-ACTIVATING PROTEIN 1"/>
    <property type="match status" value="1"/>
</dbReference>
<dbReference type="GO" id="GO:0030100">
    <property type="term" value="P:regulation of endocytosis"/>
    <property type="evidence" value="ECO:0007669"/>
    <property type="project" value="TreeGrafter"/>
</dbReference>
<keyword evidence="3" id="KW-0863">Zinc-finger</keyword>
<keyword evidence="6" id="KW-1185">Reference proteome</keyword>
<evidence type="ECO:0000313" key="5">
    <source>
        <dbReference type="EMBL" id="PKU29103.1"/>
    </source>
</evidence>
<reference evidence="6" key="1">
    <citation type="submission" date="2017-11" db="EMBL/GenBank/DDBJ databases">
        <authorList>
            <person name="Lima N.C."/>
            <person name="Parody-Merino A.M."/>
            <person name="Battley P.F."/>
            <person name="Fidler A.E."/>
            <person name="Prosdocimi F."/>
        </authorList>
    </citation>
    <scope>NUCLEOTIDE SEQUENCE [LARGE SCALE GENOMIC DNA]</scope>
</reference>
<organism evidence="5 6">
    <name type="scientific">Limosa lapponica baueri</name>
    <dbReference type="NCBI Taxonomy" id="1758121"/>
    <lineage>
        <taxon>Eukaryota</taxon>
        <taxon>Metazoa</taxon>
        <taxon>Chordata</taxon>
        <taxon>Craniata</taxon>
        <taxon>Vertebrata</taxon>
        <taxon>Euteleostomi</taxon>
        <taxon>Archelosauria</taxon>
        <taxon>Archosauria</taxon>
        <taxon>Dinosauria</taxon>
        <taxon>Saurischia</taxon>
        <taxon>Theropoda</taxon>
        <taxon>Coelurosauria</taxon>
        <taxon>Aves</taxon>
        <taxon>Neognathae</taxon>
        <taxon>Neoaves</taxon>
        <taxon>Charadriiformes</taxon>
        <taxon>Scolopacidae</taxon>
        <taxon>Limosa</taxon>
    </lineage>
</organism>